<dbReference type="EMBL" id="JH159166">
    <property type="protein sequence ID" value="EGZ05536.1"/>
    <property type="molecule type" value="Genomic_DNA"/>
</dbReference>
<evidence type="ECO:0008006" key="3">
    <source>
        <dbReference type="Google" id="ProtNLM"/>
    </source>
</evidence>
<organism evidence="1 2">
    <name type="scientific">Phytophthora sojae (strain P6497)</name>
    <name type="common">Soybean stem and root rot agent</name>
    <name type="synonym">Phytophthora megasperma f. sp. glycines</name>
    <dbReference type="NCBI Taxonomy" id="1094619"/>
    <lineage>
        <taxon>Eukaryota</taxon>
        <taxon>Sar</taxon>
        <taxon>Stramenopiles</taxon>
        <taxon>Oomycota</taxon>
        <taxon>Peronosporomycetes</taxon>
        <taxon>Peronosporales</taxon>
        <taxon>Peronosporaceae</taxon>
        <taxon>Phytophthora</taxon>
    </lineage>
</organism>
<dbReference type="KEGG" id="psoj:PHYSODRAFT_533672"/>
<keyword evidence="2" id="KW-1185">Reference proteome</keyword>
<accession>G5AG24</accession>
<dbReference type="Proteomes" id="UP000002640">
    <property type="component" value="Unassembled WGS sequence"/>
</dbReference>
<proteinExistence type="predicted"/>
<dbReference type="SUPFAM" id="SSF56112">
    <property type="entry name" value="Protein kinase-like (PK-like)"/>
    <property type="match status" value="1"/>
</dbReference>
<gene>
    <name evidence="1" type="ORF">PHYSODRAFT_533672</name>
</gene>
<reference evidence="1 2" key="1">
    <citation type="journal article" date="2006" name="Science">
        <title>Phytophthora genome sequences uncover evolutionary origins and mechanisms of pathogenesis.</title>
        <authorList>
            <person name="Tyler B.M."/>
            <person name="Tripathy S."/>
            <person name="Zhang X."/>
            <person name="Dehal P."/>
            <person name="Jiang R.H."/>
            <person name="Aerts A."/>
            <person name="Arredondo F.D."/>
            <person name="Baxter L."/>
            <person name="Bensasson D."/>
            <person name="Beynon J.L."/>
            <person name="Chapman J."/>
            <person name="Damasceno C.M."/>
            <person name="Dorrance A.E."/>
            <person name="Dou D."/>
            <person name="Dickerman A.W."/>
            <person name="Dubchak I.L."/>
            <person name="Garbelotto M."/>
            <person name="Gijzen M."/>
            <person name="Gordon S.G."/>
            <person name="Govers F."/>
            <person name="Grunwald N.J."/>
            <person name="Huang W."/>
            <person name="Ivors K.L."/>
            <person name="Jones R.W."/>
            <person name="Kamoun S."/>
            <person name="Krampis K."/>
            <person name="Lamour K.H."/>
            <person name="Lee M.K."/>
            <person name="McDonald W.H."/>
            <person name="Medina M."/>
            <person name="Meijer H.J."/>
            <person name="Nordberg E.K."/>
            <person name="Maclean D.J."/>
            <person name="Ospina-Giraldo M.D."/>
            <person name="Morris P.F."/>
            <person name="Phuntumart V."/>
            <person name="Putnam N.H."/>
            <person name="Rash S."/>
            <person name="Rose J.K."/>
            <person name="Sakihama Y."/>
            <person name="Salamov A.A."/>
            <person name="Savidor A."/>
            <person name="Scheuring C.F."/>
            <person name="Smith B.M."/>
            <person name="Sobral B.W."/>
            <person name="Terry A."/>
            <person name="Torto-Alalibo T.A."/>
            <person name="Win J."/>
            <person name="Xu Z."/>
            <person name="Zhang H."/>
            <person name="Grigoriev I.V."/>
            <person name="Rokhsar D.S."/>
            <person name="Boore J.L."/>
        </authorList>
    </citation>
    <scope>NUCLEOTIDE SEQUENCE [LARGE SCALE GENOMIC DNA]</scope>
    <source>
        <strain evidence="1 2">P6497</strain>
    </source>
</reference>
<dbReference type="InterPro" id="IPR011009">
    <property type="entry name" value="Kinase-like_dom_sf"/>
</dbReference>
<dbReference type="AlphaFoldDB" id="G5AG24"/>
<sequence>MDPTASTATRQKFYDGLLRIPTVLLHSRGLDVTQHRSRSRDAAGENLRPDVIVHLQGLVVLRGEEADTRVWLGTPRARLATKMREWSRMFYGDLPYTLGYVTSGDWLGIVVVGEDLYAGLVLQIRSIRRLVADAIKVFYNLPFLLERMITVSKFRRLTQLTPYTPVEGEKCTIELVDGAIERTIERRQCEDDEAFERLVCIYKTLQDLGNSNDTERTHLQTVESLELHTEYKLVVRLTPLGSCREPVDVKGVREWVTGMLTALSFWHGCNYCHGDVCWRNIVHVPDGTNSGRWVLIDMDESRRPETTTIEWNHPCEGEQLTFRHDLLQLGKLFKQLHPTIKLPRDLLAIRDKLLGAMEDPSVRAQTVAVMLKEE</sequence>
<dbReference type="Gene3D" id="1.10.510.10">
    <property type="entry name" value="Transferase(Phosphotransferase) domain 1"/>
    <property type="match status" value="1"/>
</dbReference>
<protein>
    <recommendedName>
        <fullName evidence="3">Protein kinase domain-containing protein</fullName>
    </recommendedName>
</protein>
<dbReference type="SMR" id="G5AG24"/>
<dbReference type="RefSeq" id="XP_009539067.1">
    <property type="nucleotide sequence ID" value="XM_009540772.1"/>
</dbReference>
<dbReference type="InParanoid" id="G5AG24"/>
<dbReference type="GeneID" id="20661894"/>
<evidence type="ECO:0000313" key="2">
    <source>
        <dbReference type="Proteomes" id="UP000002640"/>
    </source>
</evidence>
<name>G5AG24_PHYSP</name>
<evidence type="ECO:0000313" key="1">
    <source>
        <dbReference type="EMBL" id="EGZ05536.1"/>
    </source>
</evidence>